<keyword evidence="4" id="KW-0560">Oxidoreductase</keyword>
<dbReference type="EMBL" id="KZ678401">
    <property type="protein sequence ID" value="PSR94164.1"/>
    <property type="molecule type" value="Genomic_DNA"/>
</dbReference>
<reference evidence="5 6" key="1">
    <citation type="journal article" date="2018" name="Mycol. Prog.">
        <title>Coniella lustricola, a new species from submerged detritus.</title>
        <authorList>
            <person name="Raudabaugh D.B."/>
            <person name="Iturriaga T."/>
            <person name="Carver A."/>
            <person name="Mondo S."/>
            <person name="Pangilinan J."/>
            <person name="Lipzen A."/>
            <person name="He G."/>
            <person name="Amirebrahimi M."/>
            <person name="Grigoriev I.V."/>
            <person name="Miller A.N."/>
        </authorList>
    </citation>
    <scope>NUCLEOTIDE SEQUENCE [LARGE SCALE GENOMIC DNA]</scope>
    <source>
        <strain evidence="5 6">B22-T-1</strain>
    </source>
</reference>
<dbReference type="InterPro" id="IPR051604">
    <property type="entry name" value="Ergot_Alk_Oxidoreductase"/>
</dbReference>
<evidence type="ECO:0000256" key="3">
    <source>
        <dbReference type="ARBA" id="ARBA00022589"/>
    </source>
</evidence>
<dbReference type="InterPro" id="IPR036291">
    <property type="entry name" value="NAD(P)-bd_dom_sf"/>
</dbReference>
<keyword evidence="3" id="KW-0017">Alkaloid metabolism</keyword>
<protein>
    <submittedName>
        <fullName evidence="5">Family ergot alkaloid biosynthesis protein</fullName>
    </submittedName>
</protein>
<proteinExistence type="inferred from homology"/>
<evidence type="ECO:0000256" key="1">
    <source>
        <dbReference type="ARBA" id="ARBA00005107"/>
    </source>
</evidence>
<dbReference type="Gene3D" id="3.90.25.10">
    <property type="entry name" value="UDP-galactose 4-epimerase, domain 1"/>
    <property type="match status" value="1"/>
</dbReference>
<evidence type="ECO:0000256" key="2">
    <source>
        <dbReference type="ARBA" id="ARBA00005372"/>
    </source>
</evidence>
<dbReference type="STRING" id="2025994.A0A2T3AEJ4"/>
<dbReference type="NCBIfam" id="TIGR03649">
    <property type="entry name" value="ergot_EASG"/>
    <property type="match status" value="1"/>
</dbReference>
<dbReference type="GO" id="GO:0016491">
    <property type="term" value="F:oxidoreductase activity"/>
    <property type="evidence" value="ECO:0007669"/>
    <property type="project" value="UniProtKB-KW"/>
</dbReference>
<comment type="similarity">
    <text evidence="2">Belongs to the fgaFS/easG family.</text>
</comment>
<dbReference type="InParanoid" id="A0A2T3AEJ4"/>
<dbReference type="AlphaFoldDB" id="A0A2T3AEJ4"/>
<dbReference type="PANTHER" id="PTHR43162">
    <property type="match status" value="1"/>
</dbReference>
<evidence type="ECO:0000256" key="4">
    <source>
        <dbReference type="ARBA" id="ARBA00023002"/>
    </source>
</evidence>
<evidence type="ECO:0000313" key="6">
    <source>
        <dbReference type="Proteomes" id="UP000241462"/>
    </source>
</evidence>
<evidence type="ECO:0000313" key="5">
    <source>
        <dbReference type="EMBL" id="PSR94164.1"/>
    </source>
</evidence>
<dbReference type="UniPathway" id="UPA00327"/>
<name>A0A2T3AEJ4_9PEZI</name>
<accession>A0A2T3AEJ4</accession>
<keyword evidence="6" id="KW-1185">Reference proteome</keyword>
<comment type="pathway">
    <text evidence="1">Alkaloid biosynthesis; ergot alkaloid biosynthesis.</text>
</comment>
<dbReference type="Proteomes" id="UP000241462">
    <property type="component" value="Unassembled WGS sequence"/>
</dbReference>
<gene>
    <name evidence="5" type="ORF">BD289DRAFT_405246</name>
</gene>
<dbReference type="PANTHER" id="PTHR43162:SF1">
    <property type="entry name" value="PRESTALK A DIFFERENTIATION PROTEIN A"/>
    <property type="match status" value="1"/>
</dbReference>
<dbReference type="InterPro" id="IPR019901">
    <property type="entry name" value="Ergot_alkaloid_biosynthesis"/>
</dbReference>
<organism evidence="5 6">
    <name type="scientific">Coniella lustricola</name>
    <dbReference type="NCBI Taxonomy" id="2025994"/>
    <lineage>
        <taxon>Eukaryota</taxon>
        <taxon>Fungi</taxon>
        <taxon>Dikarya</taxon>
        <taxon>Ascomycota</taxon>
        <taxon>Pezizomycotina</taxon>
        <taxon>Sordariomycetes</taxon>
        <taxon>Sordariomycetidae</taxon>
        <taxon>Diaporthales</taxon>
        <taxon>Schizoparmaceae</taxon>
        <taxon>Coniella</taxon>
    </lineage>
</organism>
<dbReference type="SUPFAM" id="SSF51735">
    <property type="entry name" value="NAD(P)-binding Rossmann-fold domains"/>
    <property type="match status" value="1"/>
</dbReference>
<sequence>MASYQQGTILLTGGTGTVASGIVPLLDAQSIPYVIACRSGGTASASLSSVHFDWMDSSTWEAALTSTAASSPPITSIFLVSPAVPHSSTIMNDFIDLARGPAYGVKRFVLLAATAVEAGGPFFGGTMGYLAELGGKGEIEFAVLRPTWFQNNWAERDNIRRPLQEEGKVYSATADGKVPWVSKYDISACAFHALTAKESVDGDLVILGPELLSYSDCARILSDVLGKEIVHVHLSTEELAKRHHEIQGLPEEYAKILAAMDTSIKNGSEEIMNDVVLGITGKKPTTFREFAEANKAAWL</sequence>
<dbReference type="GO" id="GO:0035835">
    <property type="term" value="P:indole alkaloid biosynthetic process"/>
    <property type="evidence" value="ECO:0007669"/>
    <property type="project" value="UniProtKB-UniPathway"/>
</dbReference>
<dbReference type="OrthoDB" id="9997102at2759"/>
<dbReference type="Gene3D" id="3.40.50.720">
    <property type="entry name" value="NAD(P)-binding Rossmann-like Domain"/>
    <property type="match status" value="1"/>
</dbReference>